<keyword evidence="3" id="KW-0813">Transport</keyword>
<dbReference type="Gene3D" id="3.40.50.1000">
    <property type="entry name" value="HAD superfamily/HAD-like"/>
    <property type="match status" value="1"/>
</dbReference>
<dbReference type="Pfam" id="PF00122">
    <property type="entry name" value="E1-E2_ATPase"/>
    <property type="match status" value="1"/>
</dbReference>
<dbReference type="InterPro" id="IPR036163">
    <property type="entry name" value="HMA_dom_sf"/>
</dbReference>
<keyword evidence="13" id="KW-0406">Ion transport</keyword>
<evidence type="ECO:0000259" key="17">
    <source>
        <dbReference type="PROSITE" id="PS50846"/>
    </source>
</evidence>
<dbReference type="EMBL" id="PVZS01000001">
    <property type="protein sequence ID" value="PSC06862.1"/>
    <property type="molecule type" value="Genomic_DNA"/>
</dbReference>
<dbReference type="GO" id="GO:0005507">
    <property type="term" value="F:copper ion binding"/>
    <property type="evidence" value="ECO:0007669"/>
    <property type="project" value="TreeGrafter"/>
</dbReference>
<feature type="transmembrane region" description="Helical" evidence="15">
    <location>
        <begin position="200"/>
        <end position="218"/>
    </location>
</feature>
<evidence type="ECO:0000313" key="18">
    <source>
        <dbReference type="EMBL" id="PSC06862.1"/>
    </source>
</evidence>
<dbReference type="GO" id="GO:0016887">
    <property type="term" value="F:ATP hydrolysis activity"/>
    <property type="evidence" value="ECO:0007669"/>
    <property type="project" value="InterPro"/>
</dbReference>
<dbReference type="Proteomes" id="UP000239772">
    <property type="component" value="Unassembled WGS sequence"/>
</dbReference>
<evidence type="ECO:0000256" key="14">
    <source>
        <dbReference type="ARBA" id="ARBA00023136"/>
    </source>
</evidence>
<reference evidence="19" key="1">
    <citation type="submission" date="2018-03" db="EMBL/GenBank/DDBJ databases">
        <authorList>
            <person name="Sun L."/>
            <person name="Liu H."/>
            <person name="Chen W."/>
            <person name="Huang K."/>
            <person name="Liu W."/>
            <person name="Gao X."/>
        </authorList>
    </citation>
    <scope>NUCLEOTIDE SEQUENCE [LARGE SCALE GENOMIC DNA]</scope>
    <source>
        <strain evidence="19">SH9</strain>
    </source>
</reference>
<proteinExistence type="inferred from homology"/>
<feature type="region of interest" description="Disordered" evidence="16">
    <location>
        <begin position="729"/>
        <end position="755"/>
    </location>
</feature>
<keyword evidence="5" id="KW-0597">Phosphoprotein</keyword>
<keyword evidence="11" id="KW-1278">Translocase</keyword>
<dbReference type="OrthoDB" id="391538at2"/>
<dbReference type="PANTHER" id="PTHR43520">
    <property type="entry name" value="ATP7, ISOFORM B"/>
    <property type="match status" value="1"/>
</dbReference>
<feature type="transmembrane region" description="Helical" evidence="15">
    <location>
        <begin position="102"/>
        <end position="127"/>
    </location>
</feature>
<organism evidence="18 19">
    <name type="scientific">Alsobacter soli</name>
    <dbReference type="NCBI Taxonomy" id="2109933"/>
    <lineage>
        <taxon>Bacteria</taxon>
        <taxon>Pseudomonadati</taxon>
        <taxon>Pseudomonadota</taxon>
        <taxon>Alphaproteobacteria</taxon>
        <taxon>Hyphomicrobiales</taxon>
        <taxon>Alsobacteraceae</taxon>
        <taxon>Alsobacter</taxon>
    </lineage>
</organism>
<comment type="caution">
    <text evidence="18">The sequence shown here is derived from an EMBL/GenBank/DDBJ whole genome shotgun (WGS) entry which is preliminary data.</text>
</comment>
<dbReference type="AlphaFoldDB" id="A0A2T1HYT6"/>
<dbReference type="Gene3D" id="2.70.150.10">
    <property type="entry name" value="Calcium-transporting ATPase, cytoplasmic transduction domain A"/>
    <property type="match status" value="1"/>
</dbReference>
<dbReference type="InterPro" id="IPR027256">
    <property type="entry name" value="P-typ_ATPase_IB"/>
</dbReference>
<evidence type="ECO:0000256" key="8">
    <source>
        <dbReference type="ARBA" id="ARBA00022741"/>
    </source>
</evidence>
<evidence type="ECO:0000256" key="1">
    <source>
        <dbReference type="ARBA" id="ARBA00004651"/>
    </source>
</evidence>
<dbReference type="CDD" id="cd00371">
    <property type="entry name" value="HMA"/>
    <property type="match status" value="1"/>
</dbReference>
<dbReference type="NCBIfam" id="TIGR01525">
    <property type="entry name" value="ATPase-IB_hvy"/>
    <property type="match status" value="1"/>
</dbReference>
<dbReference type="SUPFAM" id="SSF56784">
    <property type="entry name" value="HAD-like"/>
    <property type="match status" value="1"/>
</dbReference>
<evidence type="ECO:0000256" key="12">
    <source>
        <dbReference type="ARBA" id="ARBA00022989"/>
    </source>
</evidence>
<dbReference type="InterPro" id="IPR023299">
    <property type="entry name" value="ATPase_P-typ_cyto_dom_N"/>
</dbReference>
<evidence type="ECO:0000313" key="19">
    <source>
        <dbReference type="Proteomes" id="UP000239772"/>
    </source>
</evidence>
<dbReference type="NCBIfam" id="TIGR01512">
    <property type="entry name" value="ATPase-IB2_Cd"/>
    <property type="match status" value="1"/>
</dbReference>
<dbReference type="NCBIfam" id="TIGR01511">
    <property type="entry name" value="ATPase-IB1_Cu"/>
    <property type="match status" value="1"/>
</dbReference>
<dbReference type="GO" id="GO:0005524">
    <property type="term" value="F:ATP binding"/>
    <property type="evidence" value="ECO:0007669"/>
    <property type="project" value="UniProtKB-UniRule"/>
</dbReference>
<dbReference type="Gene3D" id="3.40.1110.10">
    <property type="entry name" value="Calcium-transporting ATPase, cytoplasmic domain N"/>
    <property type="match status" value="1"/>
</dbReference>
<dbReference type="PROSITE" id="PS50846">
    <property type="entry name" value="HMA_2"/>
    <property type="match status" value="1"/>
</dbReference>
<feature type="transmembrane region" description="Helical" evidence="15">
    <location>
        <begin position="356"/>
        <end position="376"/>
    </location>
</feature>
<keyword evidence="9 15" id="KW-0067">ATP-binding</keyword>
<dbReference type="GO" id="GO:0005886">
    <property type="term" value="C:plasma membrane"/>
    <property type="evidence" value="ECO:0007669"/>
    <property type="project" value="UniProtKB-SubCell"/>
</dbReference>
<name>A0A2T1HYT6_9HYPH</name>
<dbReference type="Gene3D" id="3.30.70.100">
    <property type="match status" value="1"/>
</dbReference>
<evidence type="ECO:0000256" key="11">
    <source>
        <dbReference type="ARBA" id="ARBA00022967"/>
    </source>
</evidence>
<evidence type="ECO:0000256" key="4">
    <source>
        <dbReference type="ARBA" id="ARBA00022475"/>
    </source>
</evidence>
<evidence type="ECO:0000256" key="10">
    <source>
        <dbReference type="ARBA" id="ARBA00022842"/>
    </source>
</evidence>
<evidence type="ECO:0000256" key="16">
    <source>
        <dbReference type="SAM" id="MobiDB-lite"/>
    </source>
</evidence>
<keyword evidence="8 15" id="KW-0547">Nucleotide-binding</keyword>
<keyword evidence="19" id="KW-1185">Reference proteome</keyword>
<dbReference type="InterPro" id="IPR023214">
    <property type="entry name" value="HAD_sf"/>
</dbReference>
<dbReference type="InterPro" id="IPR006121">
    <property type="entry name" value="HMA_dom"/>
</dbReference>
<feature type="transmembrane region" description="Helical" evidence="15">
    <location>
        <begin position="176"/>
        <end position="194"/>
    </location>
</feature>
<dbReference type="GO" id="GO:0055070">
    <property type="term" value="P:copper ion homeostasis"/>
    <property type="evidence" value="ECO:0007669"/>
    <property type="project" value="TreeGrafter"/>
</dbReference>
<keyword evidence="4 15" id="KW-1003">Cell membrane</keyword>
<feature type="domain" description="HMA" evidence="17">
    <location>
        <begin position="19"/>
        <end position="85"/>
    </location>
</feature>
<feature type="transmembrane region" description="Helical" evidence="15">
    <location>
        <begin position="139"/>
        <end position="156"/>
    </location>
</feature>
<comment type="similarity">
    <text evidence="2 15">Belongs to the cation transport ATPase (P-type) (TC 3.A.3) family. Type IB subfamily.</text>
</comment>
<accession>A0A2T1HYT6</accession>
<evidence type="ECO:0000256" key="6">
    <source>
        <dbReference type="ARBA" id="ARBA00022692"/>
    </source>
</evidence>
<evidence type="ECO:0000256" key="3">
    <source>
        <dbReference type="ARBA" id="ARBA00022448"/>
    </source>
</evidence>
<keyword evidence="10" id="KW-0460">Magnesium</keyword>
<keyword evidence="14 15" id="KW-0472">Membrane</keyword>
<evidence type="ECO:0000256" key="5">
    <source>
        <dbReference type="ARBA" id="ARBA00022553"/>
    </source>
</evidence>
<dbReference type="PROSITE" id="PS00154">
    <property type="entry name" value="ATPASE_E1_E2"/>
    <property type="match status" value="1"/>
</dbReference>
<sequence length="755" mass="79359">MSPAFDYSALVEKRPDGVSHLDLAVEGITCAACIGDIERGLATLPELDKARLNYTNRRLAVEWRAEGFDPVRVVSRLAELGYKAHPFEPSREEEIEAAEMRFLLRCLAVAGFAAMNIMLLSVSVWSGNASDITDETRDFFHWVSALIALPTAAYAGQPFFRNAWRAIRSRSMTMDVPISLGVTLAIGMSLYETIHHAHHAYFDSAVMLLFFLLLGRVLDQVMRRKTRAVAGNLLALRGETAVVLAEAGETREVPLKAVKPGDRVLVLPGDRVAVDGVVIEGRSSVDASLVTGETAREPIGPGAMVYAGTVNLDGALTVRVTAAAEGTLLEEVNRLVETAANARSRYLRLADRAARIYSPVVHIAALATAIGWMLLGASLHDALITAIAVLIITCPCALALAVPATQVVASGSLFKAGVLLQSGDAIERIAACDTVVFDKTGTLTMPQPQVANAAEVPADLLQAAARLALSSRHPLAAALSARALGLSPIPGGQEQAGHGVAAEWDGVEARLGSPAFCGAEAEAAAALAKDLDATVIAVRVGERRAVMLLHQALRPDAVDVVRELAGRGKRIVILSGDREQPVAEAARALGVAEWRAGLKPADKIAALEAMAAEGRRVLMVGDGLNDAPALAAAHASISPVTAAHLAQASADALFLGERLQPVADAALLARKAHAVMRQNLGIAVIYNLIAVPLAIMGHVTPLIAAAAMSGSSIIVTVNALRAKLPFREPAAEPQVTRGKPASPAVPPQRPARVAS</sequence>
<dbReference type="SUPFAM" id="SSF81665">
    <property type="entry name" value="Calcium ATPase, transmembrane domain M"/>
    <property type="match status" value="1"/>
</dbReference>
<protein>
    <submittedName>
        <fullName evidence="18">Copper-translocating P-type ATPase</fullName>
    </submittedName>
</protein>
<keyword evidence="7 15" id="KW-0479">Metal-binding</keyword>
<evidence type="ECO:0000256" key="15">
    <source>
        <dbReference type="RuleBase" id="RU362081"/>
    </source>
</evidence>
<dbReference type="InterPro" id="IPR018303">
    <property type="entry name" value="ATPase_P-typ_P_site"/>
</dbReference>
<dbReference type="InterPro" id="IPR059000">
    <property type="entry name" value="ATPase_P-type_domA"/>
</dbReference>
<dbReference type="InterPro" id="IPR036412">
    <property type="entry name" value="HAD-like_sf"/>
</dbReference>
<dbReference type="Pfam" id="PF00403">
    <property type="entry name" value="HMA"/>
    <property type="match status" value="1"/>
</dbReference>
<dbReference type="GO" id="GO:0043682">
    <property type="term" value="F:P-type divalent copper transporter activity"/>
    <property type="evidence" value="ECO:0007669"/>
    <property type="project" value="TreeGrafter"/>
</dbReference>
<evidence type="ECO:0000256" key="13">
    <source>
        <dbReference type="ARBA" id="ARBA00023065"/>
    </source>
</evidence>
<feature type="transmembrane region" description="Helical" evidence="15">
    <location>
        <begin position="382"/>
        <end position="402"/>
    </location>
</feature>
<dbReference type="InterPro" id="IPR023298">
    <property type="entry name" value="ATPase_P-typ_TM_dom_sf"/>
</dbReference>
<evidence type="ECO:0000256" key="9">
    <source>
        <dbReference type="ARBA" id="ARBA00022840"/>
    </source>
</evidence>
<dbReference type="NCBIfam" id="TIGR01494">
    <property type="entry name" value="ATPase_P-type"/>
    <property type="match status" value="1"/>
</dbReference>
<dbReference type="InterPro" id="IPR001757">
    <property type="entry name" value="P_typ_ATPase"/>
</dbReference>
<keyword evidence="6 15" id="KW-0812">Transmembrane</keyword>
<evidence type="ECO:0000256" key="2">
    <source>
        <dbReference type="ARBA" id="ARBA00006024"/>
    </source>
</evidence>
<feature type="transmembrane region" description="Helical" evidence="15">
    <location>
        <begin position="680"/>
        <end position="696"/>
    </location>
</feature>
<keyword evidence="12 15" id="KW-1133">Transmembrane helix</keyword>
<comment type="subcellular location">
    <subcellularLocation>
        <location evidence="1">Cell membrane</location>
        <topology evidence="1">Multi-pass membrane protein</topology>
    </subcellularLocation>
</comment>
<dbReference type="PANTHER" id="PTHR43520:SF5">
    <property type="entry name" value="CATION-TRANSPORTING P-TYPE ATPASE-RELATED"/>
    <property type="match status" value="1"/>
</dbReference>
<dbReference type="Pfam" id="PF00702">
    <property type="entry name" value="Hydrolase"/>
    <property type="match status" value="1"/>
</dbReference>
<dbReference type="PRINTS" id="PR00119">
    <property type="entry name" value="CATATPASE"/>
</dbReference>
<dbReference type="SUPFAM" id="SSF81660">
    <property type="entry name" value="Metal cation-transporting ATPase, ATP-binding domain N"/>
    <property type="match status" value="1"/>
</dbReference>
<gene>
    <name evidence="18" type="ORF">SLNSH_00290</name>
</gene>
<dbReference type="RefSeq" id="WP_106334647.1">
    <property type="nucleotide sequence ID" value="NZ_PVZS01000001.1"/>
</dbReference>
<dbReference type="SUPFAM" id="SSF55008">
    <property type="entry name" value="HMA, heavy metal-associated domain"/>
    <property type="match status" value="1"/>
</dbReference>
<dbReference type="InterPro" id="IPR008250">
    <property type="entry name" value="ATPase_P-typ_transduc_dom_A_sf"/>
</dbReference>
<dbReference type="SUPFAM" id="SSF81653">
    <property type="entry name" value="Calcium ATPase, transduction domain A"/>
    <property type="match status" value="1"/>
</dbReference>
<evidence type="ECO:0000256" key="7">
    <source>
        <dbReference type="ARBA" id="ARBA00022723"/>
    </source>
</evidence>